<gene>
    <name evidence="1" type="ORF">F7725_028126</name>
</gene>
<keyword evidence="2" id="KW-1185">Reference proteome</keyword>
<evidence type="ECO:0000313" key="2">
    <source>
        <dbReference type="Proteomes" id="UP000518266"/>
    </source>
</evidence>
<sequence length="222" mass="25421">MMKRMMRARVQIYSQPPAFMMRDRELSWWKNQLNWHIQVQGKSKRWINESLLETLYTSKGSPQGGVLSLFLFILHTDEFHKKRVERESDMSSSSPLLLCLEAYIKAKTCQLFHSTMSGCISMALWKLFQRRSPGGAPPGMEMESLFSLVEETLGVFTEAQPVLNEPSQVVDVTQPGFPFSVPMSSRLSLQRKSKDLLRPRSQIMSSSCLQCQNEELLETPAP</sequence>
<name>A0A7J5XH83_DISMA</name>
<dbReference type="AlphaFoldDB" id="A0A7J5XH83"/>
<protein>
    <submittedName>
        <fullName evidence="1">Uncharacterized protein</fullName>
    </submittedName>
</protein>
<comment type="caution">
    <text evidence="1">The sequence shown here is derived from an EMBL/GenBank/DDBJ whole genome shotgun (WGS) entry which is preliminary data.</text>
</comment>
<evidence type="ECO:0000313" key="1">
    <source>
        <dbReference type="EMBL" id="KAF3835568.1"/>
    </source>
</evidence>
<accession>A0A7J5XH83</accession>
<dbReference type="Proteomes" id="UP000518266">
    <property type="component" value="Unassembled WGS sequence"/>
</dbReference>
<proteinExistence type="predicted"/>
<organism evidence="1 2">
    <name type="scientific">Dissostichus mawsoni</name>
    <name type="common">Antarctic cod</name>
    <dbReference type="NCBI Taxonomy" id="36200"/>
    <lineage>
        <taxon>Eukaryota</taxon>
        <taxon>Metazoa</taxon>
        <taxon>Chordata</taxon>
        <taxon>Craniata</taxon>
        <taxon>Vertebrata</taxon>
        <taxon>Euteleostomi</taxon>
        <taxon>Actinopterygii</taxon>
        <taxon>Neopterygii</taxon>
        <taxon>Teleostei</taxon>
        <taxon>Neoteleostei</taxon>
        <taxon>Acanthomorphata</taxon>
        <taxon>Eupercaria</taxon>
        <taxon>Perciformes</taxon>
        <taxon>Notothenioidei</taxon>
        <taxon>Nototheniidae</taxon>
        <taxon>Dissostichus</taxon>
    </lineage>
</organism>
<reference evidence="1 2" key="1">
    <citation type="submission" date="2020-03" db="EMBL/GenBank/DDBJ databases">
        <title>Dissostichus mawsoni Genome sequencing and assembly.</title>
        <authorList>
            <person name="Park H."/>
        </authorList>
    </citation>
    <scope>NUCLEOTIDE SEQUENCE [LARGE SCALE GENOMIC DNA]</scope>
    <source>
        <strain evidence="1">DM0001</strain>
        <tissue evidence="1">Muscle</tissue>
    </source>
</reference>
<dbReference type="EMBL" id="JAAKFY010000025">
    <property type="protein sequence ID" value="KAF3835568.1"/>
    <property type="molecule type" value="Genomic_DNA"/>
</dbReference>